<reference evidence="18" key="1">
    <citation type="journal article" date="2017" name="Genome Biol.">
        <title>Comparative genomics reveals high biological diversity and specific adaptations in the industrially and medically important fungal genus Aspergillus.</title>
        <authorList>
            <person name="de Vries R.P."/>
            <person name="Riley R."/>
            <person name="Wiebenga A."/>
            <person name="Aguilar-Osorio G."/>
            <person name="Amillis S."/>
            <person name="Uchima C.A."/>
            <person name="Anderluh G."/>
            <person name="Asadollahi M."/>
            <person name="Askin M."/>
            <person name="Barry K."/>
            <person name="Battaglia E."/>
            <person name="Bayram O."/>
            <person name="Benocci T."/>
            <person name="Braus-Stromeyer S.A."/>
            <person name="Caldana C."/>
            <person name="Canovas D."/>
            <person name="Cerqueira G.C."/>
            <person name="Chen F."/>
            <person name="Chen W."/>
            <person name="Choi C."/>
            <person name="Clum A."/>
            <person name="Dos Santos R.A."/>
            <person name="Damasio A.R."/>
            <person name="Diallinas G."/>
            <person name="Emri T."/>
            <person name="Fekete E."/>
            <person name="Flipphi M."/>
            <person name="Freyberg S."/>
            <person name="Gallo A."/>
            <person name="Gournas C."/>
            <person name="Habgood R."/>
            <person name="Hainaut M."/>
            <person name="Harispe M.L."/>
            <person name="Henrissat B."/>
            <person name="Hilden K.S."/>
            <person name="Hope R."/>
            <person name="Hossain A."/>
            <person name="Karabika E."/>
            <person name="Karaffa L."/>
            <person name="Karanyi Z."/>
            <person name="Krasevec N."/>
            <person name="Kuo A."/>
            <person name="Kusch H."/>
            <person name="LaButti K."/>
            <person name="Lagendijk E.L."/>
            <person name="Lapidus A."/>
            <person name="Levasseur A."/>
            <person name="Lindquist E."/>
            <person name="Lipzen A."/>
            <person name="Logrieco A.F."/>
            <person name="MacCabe A."/>
            <person name="Maekelae M.R."/>
            <person name="Malavazi I."/>
            <person name="Melin P."/>
            <person name="Meyer V."/>
            <person name="Mielnichuk N."/>
            <person name="Miskei M."/>
            <person name="Molnar A.P."/>
            <person name="Mule G."/>
            <person name="Ngan C.Y."/>
            <person name="Orejas M."/>
            <person name="Orosz E."/>
            <person name="Ouedraogo J.P."/>
            <person name="Overkamp K.M."/>
            <person name="Park H.-S."/>
            <person name="Perrone G."/>
            <person name="Piumi F."/>
            <person name="Punt P.J."/>
            <person name="Ram A.F."/>
            <person name="Ramon A."/>
            <person name="Rauscher S."/>
            <person name="Record E."/>
            <person name="Riano-Pachon D.M."/>
            <person name="Robert V."/>
            <person name="Roehrig J."/>
            <person name="Ruller R."/>
            <person name="Salamov A."/>
            <person name="Salih N.S."/>
            <person name="Samson R.A."/>
            <person name="Sandor E."/>
            <person name="Sanguinetti M."/>
            <person name="Schuetze T."/>
            <person name="Sepcic K."/>
            <person name="Shelest E."/>
            <person name="Sherlock G."/>
            <person name="Sophianopoulou V."/>
            <person name="Squina F.M."/>
            <person name="Sun H."/>
            <person name="Susca A."/>
            <person name="Todd R.B."/>
            <person name="Tsang A."/>
            <person name="Unkles S.E."/>
            <person name="van de Wiele N."/>
            <person name="van Rossen-Uffink D."/>
            <person name="Oliveira J.V."/>
            <person name="Vesth T.C."/>
            <person name="Visser J."/>
            <person name="Yu J.-H."/>
            <person name="Zhou M."/>
            <person name="Andersen M.R."/>
            <person name="Archer D.B."/>
            <person name="Baker S.E."/>
            <person name="Benoit I."/>
            <person name="Brakhage A.A."/>
            <person name="Braus G.H."/>
            <person name="Fischer R."/>
            <person name="Frisvad J.C."/>
            <person name="Goldman G.H."/>
            <person name="Houbraken J."/>
            <person name="Oakley B."/>
            <person name="Pocsi I."/>
            <person name="Scazzocchio C."/>
            <person name="Seiboth B."/>
            <person name="vanKuyk P.A."/>
            <person name="Wortman J."/>
            <person name="Dyer P.S."/>
            <person name="Grigoriev I.V."/>
        </authorList>
    </citation>
    <scope>NUCLEOTIDE SEQUENCE [LARGE SCALE GENOMIC DNA]</scope>
    <source>
        <strain evidence="18">DTO 134E9</strain>
    </source>
</reference>
<keyword evidence="6" id="KW-0146">Chitin degradation</keyword>
<dbReference type="GO" id="GO:0000272">
    <property type="term" value="P:polysaccharide catabolic process"/>
    <property type="evidence" value="ECO:0007669"/>
    <property type="project" value="UniProtKB-KW"/>
</dbReference>
<dbReference type="Pfam" id="PF00704">
    <property type="entry name" value="Glyco_hydro_18"/>
    <property type="match status" value="1"/>
</dbReference>
<dbReference type="EMBL" id="KV878211">
    <property type="protein sequence ID" value="OJJ37013.1"/>
    <property type="molecule type" value="Genomic_DNA"/>
</dbReference>
<dbReference type="PANTHER" id="PTHR11177:SF397">
    <property type="entry name" value="CHITINASE"/>
    <property type="match status" value="1"/>
</dbReference>
<dbReference type="InterPro" id="IPR001002">
    <property type="entry name" value="Chitin-bd_1"/>
</dbReference>
<dbReference type="InterPro" id="IPR001579">
    <property type="entry name" value="Glyco_hydro_18_chit_AS"/>
</dbReference>
<dbReference type="InterPro" id="IPR018371">
    <property type="entry name" value="Chitin-binding_1_CS"/>
</dbReference>
<dbReference type="PROSITE" id="PS00026">
    <property type="entry name" value="CHIT_BIND_I_1"/>
    <property type="match status" value="1"/>
</dbReference>
<dbReference type="Pfam" id="PF00187">
    <property type="entry name" value="Chitin_bind_1"/>
    <property type="match status" value="1"/>
</dbReference>
<keyword evidence="9 12" id="KW-0326">Glycosidase</keyword>
<evidence type="ECO:0000256" key="8">
    <source>
        <dbReference type="ARBA" id="ARBA00023277"/>
    </source>
</evidence>
<evidence type="ECO:0000256" key="9">
    <source>
        <dbReference type="ARBA" id="ARBA00023295"/>
    </source>
</evidence>
<name>A0A1L9RQ69_ASPWE</name>
<dbReference type="PROSITE" id="PS01095">
    <property type="entry name" value="GH18_1"/>
    <property type="match status" value="1"/>
</dbReference>
<feature type="region of interest" description="Disordered" evidence="13">
    <location>
        <begin position="1280"/>
        <end position="1304"/>
    </location>
</feature>
<dbReference type="InterPro" id="IPR011583">
    <property type="entry name" value="Chitinase_II/V-like_cat"/>
</dbReference>
<dbReference type="SUPFAM" id="SSF51445">
    <property type="entry name" value="(Trans)glycosidases"/>
    <property type="match status" value="1"/>
</dbReference>
<dbReference type="InterPro" id="IPR050314">
    <property type="entry name" value="Glycosyl_Hydrlase_18"/>
</dbReference>
<feature type="signal peptide" evidence="14">
    <location>
        <begin position="1"/>
        <end position="18"/>
    </location>
</feature>
<organism evidence="17 18">
    <name type="scientific">Aspergillus wentii DTO 134E9</name>
    <dbReference type="NCBI Taxonomy" id="1073089"/>
    <lineage>
        <taxon>Eukaryota</taxon>
        <taxon>Fungi</taxon>
        <taxon>Dikarya</taxon>
        <taxon>Ascomycota</taxon>
        <taxon>Pezizomycotina</taxon>
        <taxon>Eurotiomycetes</taxon>
        <taxon>Eurotiomycetidae</taxon>
        <taxon>Eurotiales</taxon>
        <taxon>Aspergillaceae</taxon>
        <taxon>Aspergillus</taxon>
        <taxon>Aspergillus subgen. Cremei</taxon>
    </lineage>
</organism>
<dbReference type="GO" id="GO:0008843">
    <property type="term" value="F:endochitinase activity"/>
    <property type="evidence" value="ECO:0007669"/>
    <property type="project" value="UniProtKB-EC"/>
</dbReference>
<evidence type="ECO:0000256" key="7">
    <source>
        <dbReference type="ARBA" id="ARBA00023026"/>
    </source>
</evidence>
<gene>
    <name evidence="17" type="ORF">ASPWEDRAFT_738128</name>
</gene>
<dbReference type="OrthoDB" id="73875at2759"/>
<dbReference type="CDD" id="cd00035">
    <property type="entry name" value="ChtBD1"/>
    <property type="match status" value="1"/>
</dbReference>
<comment type="similarity">
    <text evidence="2">Belongs to the glycosyl hydrolase 18 family. Chitinase class V subfamily.</text>
</comment>
<evidence type="ECO:0000259" key="16">
    <source>
        <dbReference type="PROSITE" id="PS51910"/>
    </source>
</evidence>
<dbReference type="STRING" id="1073089.A0A1L9RQ69"/>
<keyword evidence="4 11" id="KW-0147">Chitin-binding</keyword>
<feature type="disulfide bond" evidence="11">
    <location>
        <begin position="59"/>
        <end position="73"/>
    </location>
</feature>
<dbReference type="InterPro" id="IPR036861">
    <property type="entry name" value="Endochitinase-like_sf"/>
</dbReference>
<dbReference type="SMART" id="SM00270">
    <property type="entry name" value="ChtBD1"/>
    <property type="match status" value="2"/>
</dbReference>
<dbReference type="PROSITE" id="PS50941">
    <property type="entry name" value="CHIT_BIND_I_2"/>
    <property type="match status" value="2"/>
</dbReference>
<comment type="catalytic activity">
    <reaction evidence="1">
        <text>Random endo-hydrolysis of N-acetyl-beta-D-glucosaminide (1-&gt;4)-beta-linkages in chitin and chitodextrins.</text>
        <dbReference type="EC" id="3.2.1.14"/>
    </reaction>
</comment>
<dbReference type="PROSITE" id="PS51910">
    <property type="entry name" value="GH18_2"/>
    <property type="match status" value="1"/>
</dbReference>
<dbReference type="SUPFAM" id="SSF54556">
    <property type="entry name" value="Chitinase insertion domain"/>
    <property type="match status" value="1"/>
</dbReference>
<dbReference type="GO" id="GO:0008061">
    <property type="term" value="F:chitin binding"/>
    <property type="evidence" value="ECO:0007669"/>
    <property type="project" value="UniProtKB-UniRule"/>
</dbReference>
<feature type="compositionally biased region" description="Acidic residues" evidence="13">
    <location>
        <begin position="1295"/>
        <end position="1304"/>
    </location>
</feature>
<dbReference type="SMART" id="SM00636">
    <property type="entry name" value="Glyco_18"/>
    <property type="match status" value="1"/>
</dbReference>
<evidence type="ECO:0000256" key="13">
    <source>
        <dbReference type="SAM" id="MobiDB-lite"/>
    </source>
</evidence>
<accession>A0A1L9RQ69</accession>
<evidence type="ECO:0000256" key="1">
    <source>
        <dbReference type="ARBA" id="ARBA00000822"/>
    </source>
</evidence>
<dbReference type="VEuPathDB" id="FungiDB:ASPWEDRAFT_738128"/>
<evidence type="ECO:0000256" key="4">
    <source>
        <dbReference type="ARBA" id="ARBA00022669"/>
    </source>
</evidence>
<dbReference type="InterPro" id="IPR029070">
    <property type="entry name" value="Chitinase_insertion_sf"/>
</dbReference>
<keyword evidence="8" id="KW-0119">Carbohydrate metabolism</keyword>
<dbReference type="InterPro" id="IPR001223">
    <property type="entry name" value="Glyco_hydro18_cat"/>
</dbReference>
<feature type="disulfide bond" evidence="11">
    <location>
        <begin position="121"/>
        <end position="125"/>
    </location>
</feature>
<keyword evidence="10" id="KW-0624">Polysaccharide degradation</keyword>
<evidence type="ECO:0000256" key="5">
    <source>
        <dbReference type="ARBA" id="ARBA00022801"/>
    </source>
</evidence>
<evidence type="ECO:0000256" key="14">
    <source>
        <dbReference type="SAM" id="SignalP"/>
    </source>
</evidence>
<keyword evidence="7" id="KW-0843">Virulence</keyword>
<dbReference type="Gene3D" id="3.30.60.10">
    <property type="entry name" value="Endochitinase-like"/>
    <property type="match status" value="2"/>
</dbReference>
<feature type="disulfide bond" evidence="11">
    <location>
        <begin position="98"/>
        <end position="110"/>
    </location>
</feature>
<dbReference type="InterPro" id="IPR017853">
    <property type="entry name" value="GH"/>
</dbReference>
<feature type="disulfide bond" evidence="11">
    <location>
        <begin position="103"/>
        <end position="117"/>
    </location>
</feature>
<feature type="chain" id="PRO_5013041472" description="chitinase" evidence="14">
    <location>
        <begin position="19"/>
        <end position="1675"/>
    </location>
</feature>
<evidence type="ECO:0000259" key="15">
    <source>
        <dbReference type="PROSITE" id="PS50941"/>
    </source>
</evidence>
<dbReference type="Proteomes" id="UP000184383">
    <property type="component" value="Unassembled WGS sequence"/>
</dbReference>
<dbReference type="RefSeq" id="XP_040690689.1">
    <property type="nucleotide sequence ID" value="XM_040839384.1"/>
</dbReference>
<dbReference type="Gene3D" id="3.20.20.80">
    <property type="entry name" value="Glycosidases"/>
    <property type="match status" value="1"/>
</dbReference>
<dbReference type="GO" id="GO:0006032">
    <property type="term" value="P:chitin catabolic process"/>
    <property type="evidence" value="ECO:0007669"/>
    <property type="project" value="UniProtKB-KW"/>
</dbReference>
<keyword evidence="18" id="KW-1185">Reference proteome</keyword>
<proteinExistence type="inferred from homology"/>
<feature type="domain" description="GH18" evidence="16">
    <location>
        <begin position="140"/>
        <end position="488"/>
    </location>
</feature>
<dbReference type="PANTHER" id="PTHR11177">
    <property type="entry name" value="CHITINASE"/>
    <property type="match status" value="1"/>
</dbReference>
<feature type="disulfide bond" evidence="11">
    <location>
        <begin position="54"/>
        <end position="66"/>
    </location>
</feature>
<dbReference type="GeneID" id="63755232"/>
<comment type="caution">
    <text evidence="11">Lacks conserved residue(s) required for the propagation of feature annotation.</text>
</comment>
<evidence type="ECO:0000313" key="17">
    <source>
        <dbReference type="EMBL" id="OJJ37013.1"/>
    </source>
</evidence>
<sequence length="1675" mass="186260">MQLTSLLLLSSLGTTVLGNHHHPSHPQPTSLAPGLSLQRRADSTQHKCGPDQECDNGACCGPSNVCGFGPVYCGDGCQSNCKAKAPCGQYAEEPGAECPLKVCCSEFGFCGTTEEFCSGGCQSNCGNVSRPDSGVTDVRQNVIGYYEMWRANGDSTECSLTTAMIPELIPVEALDQLNVAFIYINPDDYSVANMDEVPDSLYHRLADTKTRNPSLKVWVSVGGWKFNNDAYYPSMLTDIAASTAKTKQFAKGLLDFMNNYGFDGVDLDWEYPGAEDRGGRKVDVENYPKMLQKMRRFFDVHGGSKEFGISITVPTSYWYLRWFDVSALTPHIDSFNLMAYDLHGTWDRNNPIGNYVYAHTNLTEIDLALDLFWRNDVPSGKINLGLAGPGPKGECTNTKGILSYTEILHEMDEAGVSIGQGITYDEDAAVYYFNYGKGGKNWMSFDDSVSFKAKIDLANQRGLGGMYIWALDQDDSSLHALKAVTGKNYVPTPSPEEGFGAFDMNDCYITDCGESCSHGDTTMVRLNENENGNGCSEGFTGDSQQRSLCCPARTAPDSSTCKWRGEPNYFGVCHANCEIGEVTMAQDDFGGSGSHCDTGGQKAWCCPATNGQKAIQHCALSNYDEDCPDDRPQELTRVSPRRLGVRLGEYAQKFCCPADPEYSNCGWHGEETTCDGNTCPVGQVELFNWNGRHSGPPSPRLGCWGGSKASFCCDPPLSGGSPFLPVPLENLFPTANKFSHSVDTIFNEVIDNSQDDPDSSTVNDPNDNGFAWMVMVGEEEDVQSFSKRDGSHLELFDCPDTHPDDYSVQKVRAVCTGGSDSNCEDITKGGVEGTVVRLPSHCGPNEWVRAVHFERSTNTSIPGHLQKRTSEGAAVYDFHYDYEFHLLRRDGGEIYFRADMSTHPGYYKEIVEDTPGSPVKRDASNWRSLDRRWWAENDKESWRKRFQNMLKNDKSGLKKHYEYSQCLMDVSAQCKQGTVQSKASVYGKLDTTMDMGMSFIGTLRNFAFSEAYSFFGQKDFNATMGVGVEAYAKMQFSSGYVPVGSFDSFGGNYFIKGIFKVNPYYQVEAQVQADIILAAQATAEVAIYHPRYWYFLPDTMSSSMPEQPAGNFDLTATSGPVAAIGDITAKTGGNLAVSLRPTIGVDIGLYIPQKKTTEDLMHTSIKLSTQADFEFGVAASAGTSCTGIDLSLKADVDVQLDVQSAISEWNSNNYTFNAPKMRQVYEDCLPLPDFSKRSIDDDHHLHMGNTSLARRAAGLDIPDSSSSTCAFSTRGVYCAEDETEDSPSPKCDINDLSDDDDDEEDRISVIKRSGKPDFSYCRNPRKGDTWEGFLDPADESCVIRFPTFPSSGDLVEKKGVQNVVSYDGLNWNDCNDYSFGVVPTPAKPGTDKRVFASEHVLEVQMLPQFFQEYSKRWSNLEGQKTNPDARSLPDPLGGTDELTFCEYMPIWWGFEGSRGERRKNFIGNDYVAKAYPSNEEYIDEWILLPGDLNSGTKAGWFSGTTLAGTTKLEKCKIGKEKYNACLRVLKKHILVWKYLGTPEIQTTLIKQVNRVADRLKKAENGLLEHHLRNAPNSRITEPYKPLELADEWNKWVKRRYAEVEDSVYVFLDKWTNTFYDMNRPQNQNGQLPPGQRVQKNKDVIKMMENLQSEFRGLQRWNINWDRKDTNGDPIM</sequence>
<evidence type="ECO:0000256" key="12">
    <source>
        <dbReference type="RuleBase" id="RU000489"/>
    </source>
</evidence>
<keyword evidence="5 12" id="KW-0378">Hydrolase</keyword>
<evidence type="ECO:0000256" key="10">
    <source>
        <dbReference type="ARBA" id="ARBA00023326"/>
    </source>
</evidence>
<evidence type="ECO:0000256" key="11">
    <source>
        <dbReference type="PROSITE-ProRule" id="PRU00261"/>
    </source>
</evidence>
<dbReference type="Gene3D" id="3.10.50.10">
    <property type="match status" value="1"/>
</dbReference>
<feature type="domain" description="Chitin-binding type-1" evidence="15">
    <location>
        <begin position="84"/>
        <end position="127"/>
    </location>
</feature>
<feature type="domain" description="Chitin-binding type-1" evidence="15">
    <location>
        <begin position="45"/>
        <end position="83"/>
    </location>
</feature>
<evidence type="ECO:0000256" key="2">
    <source>
        <dbReference type="ARBA" id="ARBA00008682"/>
    </source>
</evidence>
<dbReference type="EC" id="3.2.1.14" evidence="3"/>
<evidence type="ECO:0000256" key="3">
    <source>
        <dbReference type="ARBA" id="ARBA00012729"/>
    </source>
</evidence>
<dbReference type="SUPFAM" id="SSF57016">
    <property type="entry name" value="Plant lectins/antimicrobial peptides"/>
    <property type="match status" value="1"/>
</dbReference>
<evidence type="ECO:0000256" key="6">
    <source>
        <dbReference type="ARBA" id="ARBA00023024"/>
    </source>
</evidence>
<feature type="disulfide bond" evidence="11">
    <location>
        <begin position="77"/>
        <end position="81"/>
    </location>
</feature>
<evidence type="ECO:0000313" key="18">
    <source>
        <dbReference type="Proteomes" id="UP000184383"/>
    </source>
</evidence>
<keyword evidence="14" id="KW-0732">Signal</keyword>
<protein>
    <recommendedName>
        <fullName evidence="3">chitinase</fullName>
        <ecNumber evidence="3">3.2.1.14</ecNumber>
    </recommendedName>
</protein>
<keyword evidence="11" id="KW-1015">Disulfide bond</keyword>